<dbReference type="PANTHER" id="PTHR36842">
    <property type="entry name" value="PROTEIN TOLB HOMOLOG"/>
    <property type="match status" value="1"/>
</dbReference>
<reference evidence="4" key="1">
    <citation type="submission" date="2018-03" db="EMBL/GenBank/DDBJ databases">
        <title>A comparative analysis of the Nautiliaceae.</title>
        <authorList>
            <person name="Grosche A."/>
            <person name="Smedile F."/>
            <person name="Vetriani C."/>
        </authorList>
    </citation>
    <scope>NUCLEOTIDE SEQUENCE [LARGE SCALE GENOMIC DNA]</scope>
    <source>
        <strain evidence="4">TB6</strain>
    </source>
</reference>
<dbReference type="InterPro" id="IPR011042">
    <property type="entry name" value="6-blade_b-propeller_TolB-like"/>
</dbReference>
<evidence type="ECO:0000313" key="2">
    <source>
        <dbReference type="EMBL" id="ROR39919.1"/>
    </source>
</evidence>
<dbReference type="Proteomes" id="UP000298805">
    <property type="component" value="Chromosome"/>
</dbReference>
<evidence type="ECO:0000313" key="4">
    <source>
        <dbReference type="Proteomes" id="UP000298805"/>
    </source>
</evidence>
<evidence type="ECO:0000313" key="3">
    <source>
        <dbReference type="Proteomes" id="UP000272781"/>
    </source>
</evidence>
<dbReference type="Gene3D" id="2.120.10.30">
    <property type="entry name" value="TolB, C-terminal domain"/>
    <property type="match status" value="1"/>
</dbReference>
<gene>
    <name evidence="1" type="primary">tolB</name>
    <name evidence="1" type="ORF">C6V80_02650</name>
    <name evidence="2" type="ORF">EDC58_0898</name>
</gene>
<dbReference type="Proteomes" id="UP000272781">
    <property type="component" value="Unassembled WGS sequence"/>
</dbReference>
<name>A0AAJ4UXS4_9BACT</name>
<dbReference type="NCBIfam" id="NF003124">
    <property type="entry name" value="PRK04043.1"/>
    <property type="match status" value="1"/>
</dbReference>
<keyword evidence="4" id="KW-1185">Reference proteome</keyword>
<reference evidence="1" key="3">
    <citation type="submission" date="2019-06" db="EMBL/GenBank/DDBJ databases">
        <title>A comparative analysis of the Nautiliaceae.</title>
        <authorList>
            <person name="Grosche A."/>
            <person name="Smedile F."/>
            <person name="Vetriani C."/>
        </authorList>
    </citation>
    <scope>NUCLEOTIDE SEQUENCE</scope>
    <source>
        <strain evidence="1">TB6</strain>
    </source>
</reference>
<dbReference type="SUPFAM" id="SSF69304">
    <property type="entry name" value="Tricorn protease N-terminal domain"/>
    <property type="match status" value="1"/>
</dbReference>
<dbReference type="EMBL" id="RJVK01000002">
    <property type="protein sequence ID" value="ROR39919.1"/>
    <property type="molecule type" value="Genomic_DNA"/>
</dbReference>
<dbReference type="RefSeq" id="WP_123352304.1">
    <property type="nucleotide sequence ID" value="NZ_CP027432.2"/>
</dbReference>
<organism evidence="2 3">
    <name type="scientific">Caminibacter pacificus</name>
    <dbReference type="NCBI Taxonomy" id="1424653"/>
    <lineage>
        <taxon>Bacteria</taxon>
        <taxon>Pseudomonadati</taxon>
        <taxon>Campylobacterota</taxon>
        <taxon>Epsilonproteobacteria</taxon>
        <taxon>Nautiliales</taxon>
        <taxon>Nautiliaceae</taxon>
        <taxon>Caminibacter</taxon>
    </lineage>
</organism>
<reference evidence="2 3" key="2">
    <citation type="submission" date="2018-11" db="EMBL/GenBank/DDBJ databases">
        <title>Genomic Encyclopedia of Type Strains, Phase IV (KMG-IV): sequencing the most valuable type-strain genomes for metagenomic binning, comparative biology and taxonomic classification.</title>
        <authorList>
            <person name="Goeker M."/>
        </authorList>
    </citation>
    <scope>NUCLEOTIDE SEQUENCE [LARGE SCALE GENOMIC DNA]</scope>
    <source>
        <strain evidence="2 3">DSM 27783</strain>
    </source>
</reference>
<proteinExistence type="predicted"/>
<accession>A0AAJ4UXS4</accession>
<sequence length="390" mass="45268">MKKILIALFAFMSFLFAKEIVITKYLENKPKIVINYIGPTQVKKILDMDMKVLDHFQYTYNDANATNANMKFNFTYNKAKKTLTVKYIKNNNVVLTRIYKSNTYAFFPFLVHKAVYDINEYFHLPSAKFLIRKVIYSILVAPKESAIYLSDYTLSYKRRLISGGLNIFPKWADEKQTTIYYTKLQRKADLYKYNIYTGKKEKILSSQGLLIVSDVKDGKLLVTMAPNGQPDVYMFDPNTKNLTQITSYPGIDVNGKFWGDDKIVFVSDRYGVPYVFSKDLRTGNITRVLYHGKNQVGVDAYKNFLVVSTRETDNAFKPNTFNLFLLNKNDDSLKRLTFGGQNMFPNFSVDGSSIMFIKRENFSSKIGIIRLNENKVFYYPLPKILQSFDW</sequence>
<protein>
    <submittedName>
        <fullName evidence="1">Tol-Pal system protein TolB</fullName>
    </submittedName>
    <submittedName>
        <fullName evidence="2">TolB protein</fullName>
    </submittedName>
</protein>
<dbReference type="EMBL" id="CP027432">
    <property type="protein sequence ID" value="QCI27903.1"/>
    <property type="molecule type" value="Genomic_DNA"/>
</dbReference>
<dbReference type="PANTHER" id="PTHR36842:SF1">
    <property type="entry name" value="PROTEIN TOLB"/>
    <property type="match status" value="1"/>
</dbReference>
<dbReference type="AlphaFoldDB" id="A0AAJ4UXS4"/>
<evidence type="ECO:0000313" key="1">
    <source>
        <dbReference type="EMBL" id="QCI27903.1"/>
    </source>
</evidence>